<dbReference type="PRINTS" id="PR00062">
    <property type="entry name" value="RIBOSOMALL20"/>
</dbReference>
<comment type="function">
    <text evidence="7 9">Binds directly to 23S ribosomal RNA and is necessary for the in vitro assembly process of the 50S ribosomal subunit. It is not involved in the protein synthesizing functions of that subunit.</text>
</comment>
<dbReference type="Gene3D" id="6.10.160.10">
    <property type="match status" value="1"/>
</dbReference>
<dbReference type="SUPFAM" id="SSF74731">
    <property type="entry name" value="Ribosomal protein L20"/>
    <property type="match status" value="1"/>
</dbReference>
<comment type="subcellular location">
    <subcellularLocation>
        <location evidence="7">Plastid</location>
        <location evidence="7">Chloroplast</location>
    </subcellularLocation>
</comment>
<geneLocation type="chloroplast" evidence="10"/>
<dbReference type="GO" id="GO:0005840">
    <property type="term" value="C:ribosome"/>
    <property type="evidence" value="ECO:0007669"/>
    <property type="project" value="UniProtKB-KW"/>
</dbReference>
<evidence type="ECO:0000256" key="3">
    <source>
        <dbReference type="ARBA" id="ARBA00022884"/>
    </source>
</evidence>
<keyword evidence="10" id="KW-0150">Chloroplast</keyword>
<dbReference type="InterPro" id="IPR005813">
    <property type="entry name" value="Ribosomal_bL20"/>
</dbReference>
<dbReference type="Pfam" id="PF00453">
    <property type="entry name" value="Ribosomal_L20"/>
    <property type="match status" value="1"/>
</dbReference>
<proteinExistence type="inferred from homology"/>
<evidence type="ECO:0000256" key="4">
    <source>
        <dbReference type="ARBA" id="ARBA00022980"/>
    </source>
</evidence>
<protein>
    <recommendedName>
        <fullName evidence="6 7">Large ribosomal subunit protein bL20c</fullName>
    </recommendedName>
</protein>
<keyword evidence="5 7" id="KW-0687">Ribonucleoprotein</keyword>
<gene>
    <name evidence="7 10" type="primary">rpl20</name>
</gene>
<keyword evidence="10" id="KW-0934">Plastid</keyword>
<dbReference type="PROSITE" id="PS00937">
    <property type="entry name" value="RIBOSOMAL_L20"/>
    <property type="match status" value="1"/>
</dbReference>
<reference evidence="10" key="1">
    <citation type="submission" date="2016-03" db="EMBL/GenBank/DDBJ databases">
        <title>The 'other' coral symbiont: Ostreobium diversity and distribution.</title>
        <authorList>
            <person name="del Campo J."/>
            <person name="Pombert J.-F."/>
            <person name="Slapeta J."/>
            <person name="Larkum A."/>
            <person name="Keeling P.J."/>
        </authorList>
    </citation>
    <scope>NUCLEOTIDE SEQUENCE</scope>
    <source>
        <strain evidence="10">OS1B</strain>
    </source>
</reference>
<keyword evidence="2 7" id="KW-0699">rRNA-binding</keyword>
<keyword evidence="3 7" id="KW-0694">RNA-binding</keyword>
<evidence type="ECO:0000256" key="5">
    <source>
        <dbReference type="ARBA" id="ARBA00023274"/>
    </source>
</evidence>
<dbReference type="GO" id="GO:1990904">
    <property type="term" value="C:ribonucleoprotein complex"/>
    <property type="evidence" value="ECO:0007669"/>
    <property type="project" value="UniProtKB-KW"/>
</dbReference>
<comment type="similarity">
    <text evidence="1 7 8">Belongs to the bacterial ribosomal protein bL20 family.</text>
</comment>
<evidence type="ECO:0000256" key="6">
    <source>
        <dbReference type="ARBA" id="ARBA00035295"/>
    </source>
</evidence>
<dbReference type="GO" id="GO:0019843">
    <property type="term" value="F:rRNA binding"/>
    <property type="evidence" value="ECO:0007669"/>
    <property type="project" value="UniProtKB-UniRule"/>
</dbReference>
<dbReference type="GO" id="GO:0009507">
    <property type="term" value="C:chloroplast"/>
    <property type="evidence" value="ECO:0007669"/>
    <property type="project" value="UniProtKB-SubCell"/>
</dbReference>
<name>A0A173CTJ5_9CHLO</name>
<evidence type="ECO:0000256" key="2">
    <source>
        <dbReference type="ARBA" id="ARBA00022730"/>
    </source>
</evidence>
<keyword evidence="4 7" id="KW-0689">Ribosomal protein</keyword>
<evidence type="ECO:0000256" key="7">
    <source>
        <dbReference type="HAMAP-Rule" id="MF_00382"/>
    </source>
</evidence>
<dbReference type="AlphaFoldDB" id="A0A173CTJ5"/>
<accession>A0A173CTJ5</accession>
<dbReference type="InterPro" id="IPR049946">
    <property type="entry name" value="RIBOSOMAL_L20_CS"/>
</dbReference>
<dbReference type="NCBIfam" id="TIGR01032">
    <property type="entry name" value="rplT_bact"/>
    <property type="match status" value="1"/>
</dbReference>
<dbReference type="EMBL" id="KU979013">
    <property type="protein sequence ID" value="ANG44420.1"/>
    <property type="molecule type" value="Genomic_DNA"/>
</dbReference>
<evidence type="ECO:0000313" key="10">
    <source>
        <dbReference type="EMBL" id="ANG44420.1"/>
    </source>
</evidence>
<dbReference type="GO" id="GO:0000027">
    <property type="term" value="P:ribosomal large subunit assembly"/>
    <property type="evidence" value="ECO:0007669"/>
    <property type="project" value="UniProtKB-UniRule"/>
</dbReference>
<evidence type="ECO:0000256" key="9">
    <source>
        <dbReference type="RuleBase" id="RU004311"/>
    </source>
</evidence>
<dbReference type="GO" id="GO:0006412">
    <property type="term" value="P:translation"/>
    <property type="evidence" value="ECO:0007669"/>
    <property type="project" value="InterPro"/>
</dbReference>
<dbReference type="FunFam" id="1.10.1900.20:FF:000001">
    <property type="entry name" value="50S ribosomal protein L20"/>
    <property type="match status" value="1"/>
</dbReference>
<dbReference type="HAMAP" id="MF_00382">
    <property type="entry name" value="Ribosomal_bL20"/>
    <property type="match status" value="1"/>
</dbReference>
<dbReference type="GO" id="GO:0003735">
    <property type="term" value="F:structural constituent of ribosome"/>
    <property type="evidence" value="ECO:0007669"/>
    <property type="project" value="InterPro"/>
</dbReference>
<sequence>MVRVKRGAVAKYRRKKILKMNKGFGSSSRSLFRIANQKYVKTKISSYRDRKKCKRLFRNLWIQRVNSALRLYGLSFSQFIYLCRKSKIQLNRKIISQLVIYDPDSFFYELKSYLI</sequence>
<dbReference type="Gene3D" id="1.10.1900.20">
    <property type="entry name" value="Ribosomal protein L20"/>
    <property type="match status" value="1"/>
</dbReference>
<dbReference type="InterPro" id="IPR035566">
    <property type="entry name" value="Ribosomal_protein_bL20_C"/>
</dbReference>
<dbReference type="CDD" id="cd07026">
    <property type="entry name" value="Ribosomal_L20"/>
    <property type="match status" value="1"/>
</dbReference>
<evidence type="ECO:0000256" key="8">
    <source>
        <dbReference type="RuleBase" id="RU000561"/>
    </source>
</evidence>
<evidence type="ECO:0000256" key="1">
    <source>
        <dbReference type="ARBA" id="ARBA00007698"/>
    </source>
</evidence>
<dbReference type="PANTHER" id="PTHR10986">
    <property type="entry name" value="39S RIBOSOMAL PROTEIN L20"/>
    <property type="match status" value="1"/>
</dbReference>
<organism evidence="10">
    <name type="scientific">Ostreobium sp. OS1B</name>
    <dbReference type="NCBI Taxonomy" id="1851547"/>
    <lineage>
        <taxon>Eukaryota</taxon>
        <taxon>Viridiplantae</taxon>
        <taxon>Chlorophyta</taxon>
        <taxon>core chlorophytes</taxon>
        <taxon>Ulvophyceae</taxon>
        <taxon>TCBD clade</taxon>
        <taxon>Bryopsidales</taxon>
        <taxon>Ostreobineae</taxon>
        <taxon>Ostreobiaceae</taxon>
        <taxon>Ostreobium</taxon>
    </lineage>
</organism>